<proteinExistence type="predicted"/>
<name>A0A8S5TE01_9CAUD</name>
<organism evidence="1">
    <name type="scientific">Siphoviridae sp. ctnLs3</name>
    <dbReference type="NCBI Taxonomy" id="2827937"/>
    <lineage>
        <taxon>Viruses</taxon>
        <taxon>Duplodnaviria</taxon>
        <taxon>Heunggongvirae</taxon>
        <taxon>Uroviricota</taxon>
        <taxon>Caudoviricetes</taxon>
    </lineage>
</organism>
<accession>A0A8S5TE01</accession>
<reference evidence="1" key="1">
    <citation type="journal article" date="2021" name="Proc. Natl. Acad. Sci. U.S.A.">
        <title>A Catalog of Tens of Thousands of Viruses from Human Metagenomes Reveals Hidden Associations with Chronic Diseases.</title>
        <authorList>
            <person name="Tisza M.J."/>
            <person name="Buck C.B."/>
        </authorList>
    </citation>
    <scope>NUCLEOTIDE SEQUENCE</scope>
    <source>
        <strain evidence="1">CtnLs3</strain>
    </source>
</reference>
<evidence type="ECO:0000313" key="1">
    <source>
        <dbReference type="EMBL" id="DAF61207.1"/>
    </source>
</evidence>
<sequence length="111" mass="12588">MSNVEPLKPREDGRLHPADVTIDQLIAVLEKLHPEGEDPTPCPVCAGTEWDVYEYEDRPVVMSIPIISRTVNPLLGTDSELRNFFFYTSCRKCGHMRAFLSDRIVQLASEL</sequence>
<dbReference type="EMBL" id="BK032804">
    <property type="protein sequence ID" value="DAF61207.1"/>
    <property type="molecule type" value="Genomic_DNA"/>
</dbReference>
<protein>
    <submittedName>
        <fullName evidence="1">Zinc binding domain</fullName>
    </submittedName>
</protein>